<reference evidence="2 3" key="1">
    <citation type="journal article" date="2019" name="Sci. Rep.">
        <title>Orb-weaving spider Araneus ventricosus genome elucidates the spidroin gene catalogue.</title>
        <authorList>
            <person name="Kono N."/>
            <person name="Nakamura H."/>
            <person name="Ohtoshi R."/>
            <person name="Moran D.A.P."/>
            <person name="Shinohara A."/>
            <person name="Yoshida Y."/>
            <person name="Fujiwara M."/>
            <person name="Mori M."/>
            <person name="Tomita M."/>
            <person name="Arakawa K."/>
        </authorList>
    </citation>
    <scope>NUCLEOTIDE SEQUENCE [LARGE SCALE GENOMIC DNA]</scope>
</reference>
<accession>A0A4Y2P959</accession>
<organism evidence="2 3">
    <name type="scientific">Araneus ventricosus</name>
    <name type="common">Orbweaver spider</name>
    <name type="synonym">Epeira ventricosa</name>
    <dbReference type="NCBI Taxonomy" id="182803"/>
    <lineage>
        <taxon>Eukaryota</taxon>
        <taxon>Metazoa</taxon>
        <taxon>Ecdysozoa</taxon>
        <taxon>Arthropoda</taxon>
        <taxon>Chelicerata</taxon>
        <taxon>Arachnida</taxon>
        <taxon>Araneae</taxon>
        <taxon>Araneomorphae</taxon>
        <taxon>Entelegynae</taxon>
        <taxon>Araneoidea</taxon>
        <taxon>Araneidae</taxon>
        <taxon>Araneus</taxon>
    </lineage>
</organism>
<dbReference type="EMBL" id="BGPR01010703">
    <property type="protein sequence ID" value="GBN47582.1"/>
    <property type="molecule type" value="Genomic_DNA"/>
</dbReference>
<name>A0A4Y2P959_ARAVE</name>
<dbReference type="Proteomes" id="UP000499080">
    <property type="component" value="Unassembled WGS sequence"/>
</dbReference>
<sequence>MQPTDEAHLMDTPSPYNIQSPVDVGNSSKGSLLSKAYFKIRFPWIPGVHCILLLQRIV</sequence>
<evidence type="ECO:0000313" key="3">
    <source>
        <dbReference type="Proteomes" id="UP000499080"/>
    </source>
</evidence>
<proteinExistence type="predicted"/>
<dbReference type="AlphaFoldDB" id="A0A4Y2P959"/>
<comment type="caution">
    <text evidence="2">The sequence shown here is derived from an EMBL/GenBank/DDBJ whole genome shotgun (WGS) entry which is preliminary data.</text>
</comment>
<feature type="region of interest" description="Disordered" evidence="1">
    <location>
        <begin position="1"/>
        <end position="22"/>
    </location>
</feature>
<feature type="non-terminal residue" evidence="2">
    <location>
        <position position="58"/>
    </location>
</feature>
<evidence type="ECO:0000256" key="1">
    <source>
        <dbReference type="SAM" id="MobiDB-lite"/>
    </source>
</evidence>
<protein>
    <submittedName>
        <fullName evidence="2">Uncharacterized protein</fullName>
    </submittedName>
</protein>
<keyword evidence="3" id="KW-1185">Reference proteome</keyword>
<evidence type="ECO:0000313" key="2">
    <source>
        <dbReference type="EMBL" id="GBN47582.1"/>
    </source>
</evidence>
<gene>
    <name evidence="2" type="ORF">AVEN_216229_1</name>
</gene>